<evidence type="ECO:0000256" key="4">
    <source>
        <dbReference type="ARBA" id="ARBA00022989"/>
    </source>
</evidence>
<sequence>MALKRRFETPNQDYHSPRDNFFSRNLYRYELWTGLYMLSPAEKILINTFTIVGSALWFYYLGAFFKGFVEGFWG</sequence>
<evidence type="ECO:0000313" key="8">
    <source>
        <dbReference type="Proteomes" id="UP001162640"/>
    </source>
</evidence>
<comment type="caution">
    <text evidence="7">The sequence shown here is derived from an EMBL/GenBank/DDBJ whole genome shotgun (WGS) entry which is preliminary data.</text>
</comment>
<gene>
    <name evidence="7" type="ORF">TL16_g03855</name>
</gene>
<dbReference type="Pfam" id="PF11779">
    <property type="entry name" value="SPT_ssu-like"/>
    <property type="match status" value="1"/>
</dbReference>
<evidence type="ECO:0000313" key="7">
    <source>
        <dbReference type="EMBL" id="GMH63971.1"/>
    </source>
</evidence>
<keyword evidence="3" id="KW-0256">Endoplasmic reticulum</keyword>
<evidence type="ECO:0000256" key="6">
    <source>
        <dbReference type="SAM" id="Phobius"/>
    </source>
</evidence>
<evidence type="ECO:0000256" key="5">
    <source>
        <dbReference type="ARBA" id="ARBA00023136"/>
    </source>
</evidence>
<dbReference type="InterPro" id="IPR024512">
    <property type="entry name" value="Ser_palmitoyltrfase_ssu-like"/>
</dbReference>
<protein>
    <submittedName>
        <fullName evidence="7">Uncharacterized protein</fullName>
    </submittedName>
</protein>
<evidence type="ECO:0000256" key="2">
    <source>
        <dbReference type="ARBA" id="ARBA00022692"/>
    </source>
</evidence>
<evidence type="ECO:0000256" key="3">
    <source>
        <dbReference type="ARBA" id="ARBA00022824"/>
    </source>
</evidence>
<organism evidence="7 8">
    <name type="scientific">Triparma laevis f. inornata</name>
    <dbReference type="NCBI Taxonomy" id="1714386"/>
    <lineage>
        <taxon>Eukaryota</taxon>
        <taxon>Sar</taxon>
        <taxon>Stramenopiles</taxon>
        <taxon>Ochrophyta</taxon>
        <taxon>Bolidophyceae</taxon>
        <taxon>Parmales</taxon>
        <taxon>Triparmaceae</taxon>
        <taxon>Triparma</taxon>
    </lineage>
</organism>
<dbReference type="GO" id="GO:0005789">
    <property type="term" value="C:endoplasmic reticulum membrane"/>
    <property type="evidence" value="ECO:0007669"/>
    <property type="project" value="UniProtKB-SubCell"/>
</dbReference>
<accession>A0A9W7A5T7</accession>
<keyword evidence="5 6" id="KW-0472">Membrane</keyword>
<reference evidence="8" key="1">
    <citation type="journal article" date="2023" name="Commun. Biol.">
        <title>Genome analysis of Parmales, the sister group of diatoms, reveals the evolutionary specialization of diatoms from phago-mixotrophs to photoautotrophs.</title>
        <authorList>
            <person name="Ban H."/>
            <person name="Sato S."/>
            <person name="Yoshikawa S."/>
            <person name="Yamada K."/>
            <person name="Nakamura Y."/>
            <person name="Ichinomiya M."/>
            <person name="Sato N."/>
            <person name="Blanc-Mathieu R."/>
            <person name="Endo H."/>
            <person name="Kuwata A."/>
            <person name="Ogata H."/>
        </authorList>
    </citation>
    <scope>NUCLEOTIDE SEQUENCE [LARGE SCALE GENOMIC DNA]</scope>
</reference>
<proteinExistence type="predicted"/>
<dbReference type="Proteomes" id="UP001162640">
    <property type="component" value="Unassembled WGS sequence"/>
</dbReference>
<keyword evidence="2 6" id="KW-0812">Transmembrane</keyword>
<comment type="subcellular location">
    <subcellularLocation>
        <location evidence="1">Endoplasmic reticulum membrane</location>
        <topology evidence="1">Multi-pass membrane protein</topology>
    </subcellularLocation>
</comment>
<name>A0A9W7A5T7_9STRA</name>
<evidence type="ECO:0000256" key="1">
    <source>
        <dbReference type="ARBA" id="ARBA00004477"/>
    </source>
</evidence>
<feature type="transmembrane region" description="Helical" evidence="6">
    <location>
        <begin position="44"/>
        <end position="65"/>
    </location>
</feature>
<dbReference type="AlphaFoldDB" id="A0A9W7A5T7"/>
<keyword evidence="4 6" id="KW-1133">Transmembrane helix</keyword>
<dbReference type="EMBL" id="BLQM01000103">
    <property type="protein sequence ID" value="GMH63971.1"/>
    <property type="molecule type" value="Genomic_DNA"/>
</dbReference>